<evidence type="ECO:0000256" key="6">
    <source>
        <dbReference type="ARBA" id="ARBA00022842"/>
    </source>
</evidence>
<dbReference type="Gene3D" id="2.70.210.12">
    <property type="entry name" value="GTP1/OBG domain"/>
    <property type="match status" value="1"/>
</dbReference>
<protein>
    <recommendedName>
        <fullName evidence="8">GTPase Obg</fullName>
        <ecNumber evidence="8">3.6.5.-</ecNumber>
    </recommendedName>
    <alternativeName>
        <fullName evidence="8">GTP-binding protein Obg</fullName>
    </alternativeName>
</protein>
<evidence type="ECO:0000313" key="11">
    <source>
        <dbReference type="EMBL" id="VFP84058.1"/>
    </source>
</evidence>
<evidence type="ECO:0000256" key="7">
    <source>
        <dbReference type="ARBA" id="ARBA00023134"/>
    </source>
</evidence>
<dbReference type="EMBL" id="LR217720">
    <property type="protein sequence ID" value="VFP84058.1"/>
    <property type="molecule type" value="Genomic_DNA"/>
</dbReference>
<dbReference type="InterPro" id="IPR006169">
    <property type="entry name" value="GTP1_OBG_dom"/>
</dbReference>
<organism evidence="11 12">
    <name type="scientific">Candidatus Erwinia haradaeae</name>
    <dbReference type="NCBI Taxonomy" id="1922217"/>
    <lineage>
        <taxon>Bacteria</taxon>
        <taxon>Pseudomonadati</taxon>
        <taxon>Pseudomonadota</taxon>
        <taxon>Gammaproteobacteria</taxon>
        <taxon>Enterobacterales</taxon>
        <taxon>Erwiniaceae</taxon>
        <taxon>Erwinia</taxon>
    </lineage>
</organism>
<dbReference type="GO" id="GO:0042254">
    <property type="term" value="P:ribosome biogenesis"/>
    <property type="evidence" value="ECO:0007669"/>
    <property type="project" value="UniProtKB-UniRule"/>
</dbReference>
<dbReference type="PROSITE" id="PS51883">
    <property type="entry name" value="OBG"/>
    <property type="match status" value="1"/>
</dbReference>
<dbReference type="NCBIfam" id="NF008955">
    <property type="entry name" value="PRK12297.1"/>
    <property type="match status" value="1"/>
</dbReference>
<evidence type="ECO:0000259" key="9">
    <source>
        <dbReference type="PROSITE" id="PS51710"/>
    </source>
</evidence>
<feature type="binding site" evidence="8">
    <location>
        <begin position="314"/>
        <end position="316"/>
    </location>
    <ligand>
        <name>GTP</name>
        <dbReference type="ChEBI" id="CHEBI:37565"/>
    </ligand>
</feature>
<dbReference type="InterPro" id="IPR014100">
    <property type="entry name" value="GTP-bd_Obg/CgtA"/>
</dbReference>
<dbReference type="GO" id="GO:0005737">
    <property type="term" value="C:cytoplasm"/>
    <property type="evidence" value="ECO:0007669"/>
    <property type="project" value="UniProtKB-SubCell"/>
</dbReference>
<dbReference type="SUPFAM" id="SSF82051">
    <property type="entry name" value="Obg GTP-binding protein N-terminal domain"/>
    <property type="match status" value="1"/>
</dbReference>
<dbReference type="PROSITE" id="PS51710">
    <property type="entry name" value="G_OBG"/>
    <property type="match status" value="1"/>
</dbReference>
<dbReference type="HAMAP" id="MF_01454">
    <property type="entry name" value="GTPase_Obg"/>
    <property type="match status" value="1"/>
</dbReference>
<dbReference type="Pfam" id="PF01926">
    <property type="entry name" value="MMR_HSR1"/>
    <property type="match status" value="1"/>
</dbReference>
<name>A0A451DCB1_9GAMM</name>
<dbReference type="GO" id="GO:0005525">
    <property type="term" value="F:GTP binding"/>
    <property type="evidence" value="ECO:0007669"/>
    <property type="project" value="UniProtKB-UniRule"/>
</dbReference>
<dbReference type="Pfam" id="PF01018">
    <property type="entry name" value="GTP1_OBG"/>
    <property type="match status" value="1"/>
</dbReference>
<dbReference type="AlphaFoldDB" id="A0A451DCB1"/>
<dbReference type="InterPro" id="IPR006074">
    <property type="entry name" value="GTP1-OBG_CS"/>
</dbReference>
<dbReference type="NCBIfam" id="NF008956">
    <property type="entry name" value="PRK12299.1"/>
    <property type="match status" value="1"/>
</dbReference>
<feature type="binding site" evidence="8">
    <location>
        <begin position="283"/>
        <end position="286"/>
    </location>
    <ligand>
        <name>GTP</name>
        <dbReference type="ChEBI" id="CHEBI:37565"/>
    </ligand>
</feature>
<keyword evidence="3 8" id="KW-0479">Metal-binding</keyword>
<evidence type="ECO:0000256" key="8">
    <source>
        <dbReference type="HAMAP-Rule" id="MF_01454"/>
    </source>
</evidence>
<dbReference type="InterPro" id="IPR036726">
    <property type="entry name" value="GTP1_OBG_dom_sf"/>
</dbReference>
<reference evidence="11 12" key="1">
    <citation type="submission" date="2019-02" db="EMBL/GenBank/DDBJ databases">
        <authorList>
            <person name="Manzano-Marin A."/>
            <person name="Manzano-Marin A."/>
        </authorList>
    </citation>
    <scope>NUCLEOTIDE SEQUENCE [LARGE SCALE GENOMIC DNA]</scope>
    <source>
        <strain evidence="11 12">ErCilaricifoliae</strain>
    </source>
</reference>
<dbReference type="InterPro" id="IPR027417">
    <property type="entry name" value="P-loop_NTPase"/>
</dbReference>
<sequence>MKFIDEANILIVAGDGGNGCVSFRREKYVPRGGPNGGDGGDGGNVYMQADENINTLIMFHFQKIFCAESGQHGQNSDCTGKRGKDLLIRVPIGTRIIDQNTDEILGDMIQHNQKMMLAKGGWHGMGNTRFKSSINRAPRQRTMGTLGEKRDLNLQLMLLADVGMLGLPNSGKSTFVCSVSSAKLKVADYPFTTLAPSLGVVSIDSENSFVIADIPGLIKGASKGLGLGIRFLKHLERCRVLLHIIDIDASDDRDLIDNVYTILGELQNYKIQLFQKPRWLVFNKIDLLDQQEAELRAHTIVQALGWTERYYLISAVNHFGIQELCLDLMSFMRVNSMQIDKVSEQE</sequence>
<proteinExistence type="inferred from homology"/>
<keyword evidence="5 8" id="KW-0378">Hydrolase</keyword>
<evidence type="ECO:0000256" key="3">
    <source>
        <dbReference type="ARBA" id="ARBA00022723"/>
    </source>
</evidence>
<dbReference type="InterPro" id="IPR045086">
    <property type="entry name" value="OBG_GTPase"/>
</dbReference>
<dbReference type="GO" id="GO:0000287">
    <property type="term" value="F:magnesium ion binding"/>
    <property type="evidence" value="ECO:0007669"/>
    <property type="project" value="InterPro"/>
</dbReference>
<dbReference type="EC" id="3.6.5.-" evidence="8"/>
<dbReference type="PRINTS" id="PR00326">
    <property type="entry name" value="GTP1OBG"/>
</dbReference>
<dbReference type="PANTHER" id="PTHR11702">
    <property type="entry name" value="DEVELOPMENTALLY REGULATED GTP-BINDING PROTEIN-RELATED"/>
    <property type="match status" value="1"/>
</dbReference>
<feature type="binding site" evidence="8">
    <location>
        <begin position="191"/>
        <end position="195"/>
    </location>
    <ligand>
        <name>GTP</name>
        <dbReference type="ChEBI" id="CHEBI:37565"/>
    </ligand>
</feature>
<feature type="domain" description="Obg" evidence="10">
    <location>
        <begin position="1"/>
        <end position="159"/>
    </location>
</feature>
<dbReference type="OrthoDB" id="9807318at2"/>
<dbReference type="InterPro" id="IPR006073">
    <property type="entry name" value="GTP-bd"/>
</dbReference>
<evidence type="ECO:0000256" key="2">
    <source>
        <dbReference type="ARBA" id="ARBA00022490"/>
    </source>
</evidence>
<comment type="subunit">
    <text evidence="8">Monomer.</text>
</comment>
<comment type="similarity">
    <text evidence="1 8">Belongs to the TRAFAC class OBG-HflX-like GTPase superfamily. OBG GTPase family.</text>
</comment>
<keyword evidence="7 8" id="KW-0342">GTP-binding</keyword>
<gene>
    <name evidence="11" type="primary">obgE</name>
    <name evidence="8" type="synonym">obg</name>
    <name evidence="11" type="ORF">ERCILAFE3058_165</name>
</gene>
<dbReference type="SUPFAM" id="SSF52540">
    <property type="entry name" value="P-loop containing nucleoside triphosphate hydrolases"/>
    <property type="match status" value="1"/>
</dbReference>
<keyword evidence="6 8" id="KW-0460">Magnesium</keyword>
<dbReference type="Proteomes" id="UP000294418">
    <property type="component" value="Chromosome"/>
</dbReference>
<dbReference type="NCBIfam" id="TIGR02729">
    <property type="entry name" value="Obg_CgtA"/>
    <property type="match status" value="1"/>
</dbReference>
<dbReference type="PIRSF" id="PIRSF002401">
    <property type="entry name" value="GTP_bd_Obg/CgtA"/>
    <property type="match status" value="1"/>
</dbReference>
<keyword evidence="2 8" id="KW-0963">Cytoplasm</keyword>
<evidence type="ECO:0000313" key="12">
    <source>
        <dbReference type="Proteomes" id="UP000294418"/>
    </source>
</evidence>
<evidence type="ECO:0000259" key="10">
    <source>
        <dbReference type="PROSITE" id="PS51883"/>
    </source>
</evidence>
<comment type="cofactor">
    <cofactor evidence="8">
        <name>Mg(2+)</name>
        <dbReference type="ChEBI" id="CHEBI:18420"/>
    </cofactor>
</comment>
<accession>A0A451DCB1</accession>
<feature type="binding site" evidence="8">
    <location>
        <begin position="213"/>
        <end position="216"/>
    </location>
    <ligand>
        <name>GTP</name>
        <dbReference type="ChEBI" id="CHEBI:37565"/>
    </ligand>
</feature>
<feature type="domain" description="OBG-type G" evidence="9">
    <location>
        <begin position="160"/>
        <end position="333"/>
    </location>
</feature>
<dbReference type="PANTHER" id="PTHR11702:SF31">
    <property type="entry name" value="MITOCHONDRIAL RIBOSOME-ASSOCIATED GTPASE 2"/>
    <property type="match status" value="1"/>
</dbReference>
<dbReference type="Gene3D" id="3.40.50.300">
    <property type="entry name" value="P-loop containing nucleotide triphosphate hydrolases"/>
    <property type="match status" value="1"/>
</dbReference>
<dbReference type="PROSITE" id="PS00905">
    <property type="entry name" value="GTP1_OBG"/>
    <property type="match status" value="1"/>
</dbReference>
<evidence type="ECO:0000256" key="4">
    <source>
        <dbReference type="ARBA" id="ARBA00022741"/>
    </source>
</evidence>
<feature type="binding site" evidence="8">
    <location>
        <position position="193"/>
    </location>
    <ligand>
        <name>Mg(2+)</name>
        <dbReference type="ChEBI" id="CHEBI:18420"/>
    </ligand>
</feature>
<feature type="binding site" evidence="8">
    <location>
        <position position="173"/>
    </location>
    <ligand>
        <name>Mg(2+)</name>
        <dbReference type="ChEBI" id="CHEBI:18420"/>
    </ligand>
</feature>
<keyword evidence="4 8" id="KW-0547">Nucleotide-binding</keyword>
<comment type="subcellular location">
    <subcellularLocation>
        <location evidence="8">Cytoplasm</location>
    </subcellularLocation>
</comment>
<comment type="function">
    <text evidence="8">An essential GTPase which binds GTP, GDP and possibly (p)ppGpp with moderate affinity, with high nucleotide exchange rates and a fairly low GTP hydrolysis rate. Plays a role in control of the cell cycle, stress response, ribosome biogenesis and in those bacteria that undergo differentiation, in morphogenesis control.</text>
</comment>
<evidence type="ECO:0000256" key="1">
    <source>
        <dbReference type="ARBA" id="ARBA00007699"/>
    </source>
</evidence>
<dbReference type="GO" id="GO:0003924">
    <property type="term" value="F:GTPase activity"/>
    <property type="evidence" value="ECO:0007669"/>
    <property type="project" value="UniProtKB-UniRule"/>
</dbReference>
<dbReference type="FunFam" id="2.70.210.12:FF:000001">
    <property type="entry name" value="GTPase Obg"/>
    <property type="match status" value="1"/>
</dbReference>
<evidence type="ECO:0000256" key="5">
    <source>
        <dbReference type="ARBA" id="ARBA00022801"/>
    </source>
</evidence>
<dbReference type="InterPro" id="IPR031167">
    <property type="entry name" value="G_OBG"/>
</dbReference>
<dbReference type="CDD" id="cd01898">
    <property type="entry name" value="Obg"/>
    <property type="match status" value="1"/>
</dbReference>
<dbReference type="GO" id="GO:0043022">
    <property type="term" value="F:ribosome binding"/>
    <property type="evidence" value="ECO:0007669"/>
    <property type="project" value="UniProtKB-ARBA"/>
</dbReference>
<feature type="binding site" evidence="8">
    <location>
        <begin position="166"/>
        <end position="173"/>
    </location>
    <ligand>
        <name>GTP</name>
        <dbReference type="ChEBI" id="CHEBI:37565"/>
    </ligand>
</feature>